<protein>
    <recommendedName>
        <fullName evidence="7">AlgX/AlgJ SGNH hydrolase-like domain-containing protein</fullName>
    </recommendedName>
</protein>
<accession>A0ABV6FIN9</accession>
<reference evidence="8 9" key="1">
    <citation type="submission" date="2024-09" db="EMBL/GenBank/DDBJ databases">
        <authorList>
            <person name="Sun Q."/>
            <person name="Mori K."/>
        </authorList>
    </citation>
    <scope>NUCLEOTIDE SEQUENCE [LARGE SCALE GENOMIC DNA]</scope>
    <source>
        <strain evidence="8 9">CCM 7792</strain>
    </source>
</reference>
<evidence type="ECO:0000256" key="5">
    <source>
        <dbReference type="ARBA" id="ARBA00022764"/>
    </source>
</evidence>
<keyword evidence="5" id="KW-0574">Periplasm</keyword>
<proteinExistence type="predicted"/>
<evidence type="ECO:0000256" key="3">
    <source>
        <dbReference type="ARBA" id="ARBA00022679"/>
    </source>
</evidence>
<evidence type="ECO:0000256" key="2">
    <source>
        <dbReference type="ARBA" id="ARBA00005182"/>
    </source>
</evidence>
<evidence type="ECO:0000313" key="8">
    <source>
        <dbReference type="EMBL" id="MFC0253172.1"/>
    </source>
</evidence>
<keyword evidence="4" id="KW-0732">Signal</keyword>
<sequence>MSNFTSIKKLPPRDGSLQAWALDFPQQDKAPRVTERGLYLQGWVLAHAGVERGELLARFITGGQEVLCAIPFNNDRPDVIQRVLGADPSGHPQLRCGFIAYLKEAPQAFTLGVKLDGETVWLCDVQLMESTPVATTENKRAEMQVIRGTGGWLFLDNDTNRSVDQYTGRLQLDGAGLERWQAYLDGCVAIAKDVAAPHALVIAASKEQVLPEHYPHQKGEKTVHEQVLGLCREEHRVLDTVQLLAARPNKETLFIKTDTHWTDRGALAATLALLARLGLDAKASQDSLTQDVYYTMPFIGDLGGKLSPAVSEPTEFLQAPPPASNAVFDNNLANIGRVLVFEDEHALWSHSLLVFGASSSYPMLKYLKRLFGRVVFVHSAGHVDRTIVQHEKPDFLVMQTTARFMIEPPGVGFVLASAVADKMAITTEDVRARALAARKAASANPKNLPYCDMLKIR</sequence>
<dbReference type="Proteomes" id="UP001589773">
    <property type="component" value="Unassembled WGS sequence"/>
</dbReference>
<keyword evidence="6" id="KW-0016">Alginate biosynthesis</keyword>
<feature type="domain" description="AlgX/AlgJ SGNH hydrolase-like" evidence="7">
    <location>
        <begin position="145"/>
        <end position="303"/>
    </location>
</feature>
<dbReference type="Pfam" id="PF16822">
    <property type="entry name" value="ALGX"/>
    <property type="match status" value="1"/>
</dbReference>
<keyword evidence="3" id="KW-0808">Transferase</keyword>
<gene>
    <name evidence="8" type="ORF">ACFFJK_14825</name>
</gene>
<dbReference type="RefSeq" id="WP_379680154.1">
    <property type="nucleotide sequence ID" value="NZ_JBHLWP010000013.1"/>
</dbReference>
<comment type="caution">
    <text evidence="8">The sequence shown here is derived from an EMBL/GenBank/DDBJ whole genome shotgun (WGS) entry which is preliminary data.</text>
</comment>
<keyword evidence="9" id="KW-1185">Reference proteome</keyword>
<evidence type="ECO:0000259" key="7">
    <source>
        <dbReference type="Pfam" id="PF16822"/>
    </source>
</evidence>
<evidence type="ECO:0000256" key="4">
    <source>
        <dbReference type="ARBA" id="ARBA00022729"/>
    </source>
</evidence>
<organism evidence="8 9">
    <name type="scientific">Massilia consociata</name>
    <dbReference type="NCBI Taxonomy" id="760117"/>
    <lineage>
        <taxon>Bacteria</taxon>
        <taxon>Pseudomonadati</taxon>
        <taxon>Pseudomonadota</taxon>
        <taxon>Betaproteobacteria</taxon>
        <taxon>Burkholderiales</taxon>
        <taxon>Oxalobacteraceae</taxon>
        <taxon>Telluria group</taxon>
        <taxon>Massilia</taxon>
    </lineage>
</organism>
<comment type="pathway">
    <text evidence="2">Glycan biosynthesis; alginate biosynthesis.</text>
</comment>
<comment type="subcellular location">
    <subcellularLocation>
        <location evidence="1">Periplasm</location>
    </subcellularLocation>
</comment>
<evidence type="ECO:0000256" key="6">
    <source>
        <dbReference type="ARBA" id="ARBA00022841"/>
    </source>
</evidence>
<evidence type="ECO:0000313" key="9">
    <source>
        <dbReference type="Proteomes" id="UP001589773"/>
    </source>
</evidence>
<name>A0ABV6FIN9_9BURK</name>
<evidence type="ECO:0000256" key="1">
    <source>
        <dbReference type="ARBA" id="ARBA00004418"/>
    </source>
</evidence>
<dbReference type="EMBL" id="JBHLWP010000013">
    <property type="protein sequence ID" value="MFC0253172.1"/>
    <property type="molecule type" value="Genomic_DNA"/>
</dbReference>
<dbReference type="InterPro" id="IPR031811">
    <property type="entry name" value="ALGX/ALGJ_SGNH-like"/>
</dbReference>